<accession>A0A2R6A9Z3</accession>
<evidence type="ECO:0000256" key="4">
    <source>
        <dbReference type="ARBA" id="ARBA00022741"/>
    </source>
</evidence>
<dbReference type="Gene3D" id="1.10.287.1080">
    <property type="entry name" value="MazG-like"/>
    <property type="match status" value="1"/>
</dbReference>
<gene>
    <name evidence="8" type="primary">hisE</name>
    <name evidence="9" type="ORF">B9Q01_05640</name>
</gene>
<dbReference type="UniPathway" id="UPA00031">
    <property type="reaction ID" value="UER00007"/>
</dbReference>
<keyword evidence="3 8" id="KW-0028">Amino-acid biosynthesis</keyword>
<evidence type="ECO:0000256" key="1">
    <source>
        <dbReference type="ARBA" id="ARBA00001460"/>
    </source>
</evidence>
<evidence type="ECO:0000256" key="5">
    <source>
        <dbReference type="ARBA" id="ARBA00022801"/>
    </source>
</evidence>
<dbReference type="PANTHER" id="PTHR42945:SF1">
    <property type="entry name" value="HISTIDINE BIOSYNTHESIS BIFUNCTIONAL PROTEIN HIS7"/>
    <property type="match status" value="1"/>
</dbReference>
<comment type="subcellular location">
    <subcellularLocation>
        <location evidence="8">Cytoplasm</location>
    </subcellularLocation>
</comment>
<comment type="pathway">
    <text evidence="2 8">Amino-acid biosynthesis; L-histidine biosynthesis; L-histidine from 5-phospho-alpha-D-ribose 1-diphosphate: step 2/9.</text>
</comment>
<dbReference type="GO" id="GO:0005524">
    <property type="term" value="F:ATP binding"/>
    <property type="evidence" value="ECO:0007669"/>
    <property type="project" value="UniProtKB-KW"/>
</dbReference>
<organism evidence="9 10">
    <name type="scientific">Candidatus Marsarchaeota G1 archaeon OSP_D</name>
    <dbReference type="NCBI Taxonomy" id="1978155"/>
    <lineage>
        <taxon>Archaea</taxon>
        <taxon>Candidatus Marsarchaeota</taxon>
        <taxon>Candidatus Marsarchaeota group 1</taxon>
    </lineage>
</organism>
<dbReference type="GO" id="GO:0000105">
    <property type="term" value="P:L-histidine biosynthetic process"/>
    <property type="evidence" value="ECO:0007669"/>
    <property type="project" value="UniProtKB-UniRule"/>
</dbReference>
<keyword evidence="4 8" id="KW-0547">Nucleotide-binding</keyword>
<comment type="similarity">
    <text evidence="8">Belongs to the PRA-PH family.</text>
</comment>
<dbReference type="NCBIfam" id="TIGR03188">
    <property type="entry name" value="histidine_hisI"/>
    <property type="match status" value="1"/>
</dbReference>
<comment type="caution">
    <text evidence="9">The sequence shown here is derived from an EMBL/GenBank/DDBJ whole genome shotgun (WGS) entry which is preliminary data.</text>
</comment>
<evidence type="ECO:0000256" key="8">
    <source>
        <dbReference type="HAMAP-Rule" id="MF_01020"/>
    </source>
</evidence>
<comment type="catalytic activity">
    <reaction evidence="1 8">
        <text>1-(5-phospho-beta-D-ribosyl)-ATP + H2O = 1-(5-phospho-beta-D-ribosyl)-5'-AMP + diphosphate + H(+)</text>
        <dbReference type="Rhea" id="RHEA:22828"/>
        <dbReference type="ChEBI" id="CHEBI:15377"/>
        <dbReference type="ChEBI" id="CHEBI:15378"/>
        <dbReference type="ChEBI" id="CHEBI:33019"/>
        <dbReference type="ChEBI" id="CHEBI:59457"/>
        <dbReference type="ChEBI" id="CHEBI:73183"/>
        <dbReference type="EC" id="3.6.1.31"/>
    </reaction>
</comment>
<keyword evidence="7 8" id="KW-0368">Histidine biosynthesis</keyword>
<evidence type="ECO:0000256" key="6">
    <source>
        <dbReference type="ARBA" id="ARBA00022840"/>
    </source>
</evidence>
<dbReference type="AlphaFoldDB" id="A0A2R6A9Z3"/>
<dbReference type="EMBL" id="NEXC01000033">
    <property type="protein sequence ID" value="PSN83196.1"/>
    <property type="molecule type" value="Genomic_DNA"/>
</dbReference>
<evidence type="ECO:0000256" key="3">
    <source>
        <dbReference type="ARBA" id="ARBA00022605"/>
    </source>
</evidence>
<dbReference type="InterPro" id="IPR008179">
    <property type="entry name" value="HisE"/>
</dbReference>
<sequence>MSEVLDKLFCVIRERISKKLKNSYTYRLSVLGKGYVAKKVGEEATEVVVASLNGTKNEVICETADLLYHLWVLLALNEITPKEIYEELQRRMK</sequence>
<keyword evidence="6 8" id="KW-0067">ATP-binding</keyword>
<keyword evidence="5 8" id="KW-0378">Hydrolase</keyword>
<proteinExistence type="inferred from homology"/>
<dbReference type="EC" id="3.6.1.31" evidence="8"/>
<evidence type="ECO:0000313" key="9">
    <source>
        <dbReference type="EMBL" id="PSN83196.1"/>
    </source>
</evidence>
<dbReference type="GO" id="GO:0004636">
    <property type="term" value="F:phosphoribosyl-ATP diphosphatase activity"/>
    <property type="evidence" value="ECO:0007669"/>
    <property type="project" value="UniProtKB-UniRule"/>
</dbReference>
<dbReference type="Proteomes" id="UP000240880">
    <property type="component" value="Unassembled WGS sequence"/>
</dbReference>
<dbReference type="Pfam" id="PF01503">
    <property type="entry name" value="PRA-PH"/>
    <property type="match status" value="1"/>
</dbReference>
<dbReference type="PANTHER" id="PTHR42945">
    <property type="entry name" value="HISTIDINE BIOSYNTHESIS BIFUNCTIONAL PROTEIN"/>
    <property type="match status" value="1"/>
</dbReference>
<dbReference type="SUPFAM" id="SSF101386">
    <property type="entry name" value="all-alpha NTP pyrophosphatases"/>
    <property type="match status" value="1"/>
</dbReference>
<keyword evidence="8" id="KW-0963">Cytoplasm</keyword>
<reference evidence="9 10" key="1">
    <citation type="submission" date="2017-04" db="EMBL/GenBank/DDBJ databases">
        <title>Novel microbial lineages endemic to geothermal iron-oxide mats fill important gaps in the evolutionary history of Archaea.</title>
        <authorList>
            <person name="Jay Z.J."/>
            <person name="Beam J.P."/>
            <person name="Dlakic M."/>
            <person name="Rusch D.B."/>
            <person name="Kozubal M.A."/>
            <person name="Inskeep W.P."/>
        </authorList>
    </citation>
    <scope>NUCLEOTIDE SEQUENCE [LARGE SCALE GENOMIC DNA]</scope>
    <source>
        <strain evidence="9">OSP_D</strain>
    </source>
</reference>
<dbReference type="CDD" id="cd11534">
    <property type="entry name" value="NTP-PPase_HisIE_like"/>
    <property type="match status" value="1"/>
</dbReference>
<protein>
    <recommendedName>
        <fullName evidence="8">Phosphoribosyl-ATP pyrophosphatase</fullName>
        <shortName evidence="8">PRA-PH</shortName>
        <ecNumber evidence="8">3.6.1.31</ecNumber>
    </recommendedName>
</protein>
<evidence type="ECO:0000256" key="7">
    <source>
        <dbReference type="ARBA" id="ARBA00023102"/>
    </source>
</evidence>
<evidence type="ECO:0000256" key="2">
    <source>
        <dbReference type="ARBA" id="ARBA00005204"/>
    </source>
</evidence>
<dbReference type="GO" id="GO:0005737">
    <property type="term" value="C:cytoplasm"/>
    <property type="evidence" value="ECO:0007669"/>
    <property type="project" value="UniProtKB-SubCell"/>
</dbReference>
<dbReference type="InterPro" id="IPR021130">
    <property type="entry name" value="PRib-ATP_PPHydrolase-like"/>
</dbReference>
<evidence type="ECO:0000313" key="10">
    <source>
        <dbReference type="Proteomes" id="UP000240880"/>
    </source>
</evidence>
<dbReference type="HAMAP" id="MF_01020">
    <property type="entry name" value="HisE"/>
    <property type="match status" value="1"/>
</dbReference>
<name>A0A2R6A9Z3_9ARCH</name>